<evidence type="ECO:0000256" key="12">
    <source>
        <dbReference type="SAM" id="Phobius"/>
    </source>
</evidence>
<keyword evidence="2" id="KW-0597">Phosphoprotein</keyword>
<keyword evidence="9 12" id="KW-0472">Membrane</keyword>
<dbReference type="Pfam" id="PF00690">
    <property type="entry name" value="Cation_ATPase_N"/>
    <property type="match status" value="1"/>
</dbReference>
<feature type="transmembrane region" description="Helical" evidence="12">
    <location>
        <begin position="862"/>
        <end position="887"/>
    </location>
</feature>
<feature type="domain" description="Cation-transporting P-type ATPase N-terminal" evidence="13">
    <location>
        <begin position="36"/>
        <end position="109"/>
    </location>
</feature>
<dbReference type="InterPro" id="IPR023298">
    <property type="entry name" value="ATPase_P-typ_TM_dom_sf"/>
</dbReference>
<comment type="subcellular location">
    <subcellularLocation>
        <location evidence="1">Cell membrane</location>
        <topology evidence="1">Multi-pass membrane protein</topology>
    </subcellularLocation>
</comment>
<feature type="transmembrane region" description="Helical" evidence="12">
    <location>
        <begin position="835"/>
        <end position="856"/>
    </location>
</feature>
<comment type="caution">
    <text evidence="14">The sequence shown here is derived from an EMBL/GenBank/DDBJ whole genome shotgun (WGS) entry which is preliminary data.</text>
</comment>
<evidence type="ECO:0000256" key="2">
    <source>
        <dbReference type="ARBA" id="ARBA00022553"/>
    </source>
</evidence>
<dbReference type="SFLD" id="SFLDF00027">
    <property type="entry name" value="p-type_atpase"/>
    <property type="match status" value="1"/>
</dbReference>
<keyword evidence="8 12" id="KW-1133">Transmembrane helix</keyword>
<keyword evidence="3 12" id="KW-0812">Transmembrane</keyword>
<feature type="transmembrane region" description="Helical" evidence="12">
    <location>
        <begin position="113"/>
        <end position="129"/>
    </location>
</feature>
<dbReference type="SUPFAM" id="SSF56784">
    <property type="entry name" value="HAD-like"/>
    <property type="match status" value="1"/>
</dbReference>
<dbReference type="GO" id="GO:0016887">
    <property type="term" value="F:ATP hydrolysis activity"/>
    <property type="evidence" value="ECO:0007669"/>
    <property type="project" value="InterPro"/>
</dbReference>
<dbReference type="InterPro" id="IPR006068">
    <property type="entry name" value="ATPase_P-typ_cation-transptr_C"/>
</dbReference>
<keyword evidence="15" id="KW-1185">Reference proteome</keyword>
<dbReference type="FunFam" id="2.70.150.10:FF:000160">
    <property type="entry name" value="Sarcoplasmic/endoplasmic reticulum calcium ATPase 1"/>
    <property type="match status" value="1"/>
</dbReference>
<proteinExistence type="predicted"/>
<dbReference type="SUPFAM" id="SSF81660">
    <property type="entry name" value="Metal cation-transporting ATPase, ATP-binding domain N"/>
    <property type="match status" value="1"/>
</dbReference>
<dbReference type="InterPro" id="IPR059000">
    <property type="entry name" value="ATPase_P-type_domA"/>
</dbReference>
<dbReference type="Proteomes" id="UP000589620">
    <property type="component" value="Unassembled WGS sequence"/>
</dbReference>
<dbReference type="Pfam" id="PF00702">
    <property type="entry name" value="Hydrolase"/>
    <property type="match status" value="1"/>
</dbReference>
<evidence type="ECO:0000259" key="13">
    <source>
        <dbReference type="SMART" id="SM00831"/>
    </source>
</evidence>
<dbReference type="SUPFAM" id="SSF81653">
    <property type="entry name" value="Calcium ATPase, transduction domain A"/>
    <property type="match status" value="1"/>
</dbReference>
<evidence type="ECO:0000256" key="10">
    <source>
        <dbReference type="ARBA" id="ARBA00049360"/>
    </source>
</evidence>
<evidence type="ECO:0000256" key="5">
    <source>
        <dbReference type="ARBA" id="ARBA00022840"/>
    </source>
</evidence>
<feature type="compositionally biased region" description="Basic and acidic residues" evidence="11">
    <location>
        <begin position="1"/>
        <end position="12"/>
    </location>
</feature>
<feature type="transmembrane region" description="Helical" evidence="12">
    <location>
        <begin position="805"/>
        <end position="823"/>
    </location>
</feature>
<dbReference type="Gene3D" id="2.70.150.10">
    <property type="entry name" value="Calcium-transporting ATPase, cytoplasmic transduction domain A"/>
    <property type="match status" value="1"/>
</dbReference>
<evidence type="ECO:0000256" key="8">
    <source>
        <dbReference type="ARBA" id="ARBA00022989"/>
    </source>
</evidence>
<dbReference type="InterPro" id="IPR023299">
    <property type="entry name" value="ATPase_P-typ_cyto_dom_N"/>
</dbReference>
<dbReference type="AlphaFoldDB" id="A0A852T063"/>
<feature type="transmembrane region" description="Helical" evidence="12">
    <location>
        <begin position="724"/>
        <end position="749"/>
    </location>
</feature>
<keyword evidence="6" id="KW-0460">Magnesium</keyword>
<dbReference type="GO" id="GO:0005524">
    <property type="term" value="F:ATP binding"/>
    <property type="evidence" value="ECO:0007669"/>
    <property type="project" value="UniProtKB-KW"/>
</dbReference>
<evidence type="ECO:0000256" key="3">
    <source>
        <dbReference type="ARBA" id="ARBA00022692"/>
    </source>
</evidence>
<dbReference type="EMBL" id="JACCBJ010000001">
    <property type="protein sequence ID" value="NYD74926.1"/>
    <property type="molecule type" value="Genomic_DNA"/>
</dbReference>
<dbReference type="Gene3D" id="3.40.50.1000">
    <property type="entry name" value="HAD superfamily/HAD-like"/>
    <property type="match status" value="1"/>
</dbReference>
<evidence type="ECO:0000256" key="11">
    <source>
        <dbReference type="SAM" id="MobiDB-lite"/>
    </source>
</evidence>
<dbReference type="SUPFAM" id="SSF81665">
    <property type="entry name" value="Calcium ATPase, transmembrane domain M"/>
    <property type="match status" value="1"/>
</dbReference>
<dbReference type="InterPro" id="IPR001757">
    <property type="entry name" value="P_typ_ATPase"/>
</dbReference>
<dbReference type="PROSITE" id="PS00154">
    <property type="entry name" value="ATPASE_E1_E2"/>
    <property type="match status" value="1"/>
</dbReference>
<evidence type="ECO:0000256" key="1">
    <source>
        <dbReference type="ARBA" id="ARBA00004651"/>
    </source>
</evidence>
<dbReference type="InterPro" id="IPR004014">
    <property type="entry name" value="ATPase_P-typ_cation-transptr_N"/>
</dbReference>
<dbReference type="GO" id="GO:0005886">
    <property type="term" value="C:plasma membrane"/>
    <property type="evidence" value="ECO:0007669"/>
    <property type="project" value="UniProtKB-SubCell"/>
</dbReference>
<dbReference type="InterPro" id="IPR008250">
    <property type="entry name" value="ATPase_P-typ_transduc_dom_A_sf"/>
</dbReference>
<dbReference type="SFLD" id="SFLDS00003">
    <property type="entry name" value="Haloacid_Dehalogenase"/>
    <property type="match status" value="1"/>
</dbReference>
<feature type="transmembrane region" description="Helical" evidence="12">
    <location>
        <begin position="276"/>
        <end position="299"/>
    </location>
</feature>
<dbReference type="Pfam" id="PF00122">
    <property type="entry name" value="E1-E2_ATPase"/>
    <property type="match status" value="1"/>
</dbReference>
<dbReference type="Pfam" id="PF00689">
    <property type="entry name" value="Cation_ATPase_C"/>
    <property type="match status" value="1"/>
</dbReference>
<feature type="transmembrane region" description="Helical" evidence="12">
    <location>
        <begin position="89"/>
        <end position="107"/>
    </location>
</feature>
<dbReference type="InterPro" id="IPR023214">
    <property type="entry name" value="HAD_sf"/>
</dbReference>
<gene>
    <name evidence="14" type="ORF">BJ963_002445</name>
</gene>
<keyword evidence="4" id="KW-0547">Nucleotide-binding</keyword>
<evidence type="ECO:0000313" key="15">
    <source>
        <dbReference type="Proteomes" id="UP000589620"/>
    </source>
</evidence>
<dbReference type="SMART" id="SM00831">
    <property type="entry name" value="Cation_ATPase_N"/>
    <property type="match status" value="1"/>
</dbReference>
<dbReference type="InterPro" id="IPR036412">
    <property type="entry name" value="HAD-like_sf"/>
</dbReference>
<dbReference type="PRINTS" id="PR00121">
    <property type="entry name" value="NAKATPASE"/>
</dbReference>
<evidence type="ECO:0000256" key="9">
    <source>
        <dbReference type="ARBA" id="ARBA00023136"/>
    </source>
</evidence>
<dbReference type="PRINTS" id="PR00119">
    <property type="entry name" value="CATATPASE"/>
</dbReference>
<evidence type="ECO:0000256" key="4">
    <source>
        <dbReference type="ARBA" id="ARBA00022741"/>
    </source>
</evidence>
<evidence type="ECO:0000256" key="6">
    <source>
        <dbReference type="ARBA" id="ARBA00022842"/>
    </source>
</evidence>
<accession>A0A852T063</accession>
<dbReference type="PANTHER" id="PTHR42861">
    <property type="entry name" value="CALCIUM-TRANSPORTING ATPASE"/>
    <property type="match status" value="1"/>
</dbReference>
<keyword evidence="7" id="KW-1278">Translocase</keyword>
<feature type="region of interest" description="Disordered" evidence="11">
    <location>
        <begin position="1"/>
        <end position="33"/>
    </location>
</feature>
<comment type="catalytic activity">
    <reaction evidence="10">
        <text>ATP + H2O = ADP + phosphate + H(+)</text>
        <dbReference type="Rhea" id="RHEA:13065"/>
        <dbReference type="ChEBI" id="CHEBI:15377"/>
        <dbReference type="ChEBI" id="CHEBI:15378"/>
        <dbReference type="ChEBI" id="CHEBI:30616"/>
        <dbReference type="ChEBI" id="CHEBI:43474"/>
        <dbReference type="ChEBI" id="CHEBI:456216"/>
    </reaction>
</comment>
<reference evidence="14 15" key="1">
    <citation type="submission" date="2020-07" db="EMBL/GenBank/DDBJ databases">
        <title>Sequencing the genomes of 1000 actinobacteria strains.</title>
        <authorList>
            <person name="Klenk H.-P."/>
        </authorList>
    </citation>
    <scope>NUCLEOTIDE SEQUENCE [LARGE SCALE GENOMIC DNA]</scope>
    <source>
        <strain evidence="14 15">DSM 23871</strain>
    </source>
</reference>
<feature type="transmembrane region" description="Helical" evidence="12">
    <location>
        <begin position="305"/>
        <end position="327"/>
    </location>
</feature>
<protein>
    <submittedName>
        <fullName evidence="14">Ca2+-transporting ATPase</fullName>
    </submittedName>
</protein>
<dbReference type="RefSeq" id="WP_179456979.1">
    <property type="nucleotide sequence ID" value="NZ_BAAAPX010000001.1"/>
</dbReference>
<feature type="transmembrane region" description="Helical" evidence="12">
    <location>
        <begin position="770"/>
        <end position="793"/>
    </location>
</feature>
<dbReference type="Gene3D" id="3.40.1110.10">
    <property type="entry name" value="Calcium-transporting ATPase, cytoplasmic domain N"/>
    <property type="match status" value="1"/>
</dbReference>
<evidence type="ECO:0000256" key="7">
    <source>
        <dbReference type="ARBA" id="ARBA00022967"/>
    </source>
</evidence>
<keyword evidence="5" id="KW-0067">ATP-binding</keyword>
<name>A0A852T063_9MICO</name>
<dbReference type="NCBIfam" id="TIGR01494">
    <property type="entry name" value="ATPase_P-type"/>
    <property type="match status" value="2"/>
</dbReference>
<dbReference type="InterPro" id="IPR044492">
    <property type="entry name" value="P_typ_ATPase_HD_dom"/>
</dbReference>
<feature type="transmembrane region" description="Helical" evidence="12">
    <location>
        <begin position="697"/>
        <end position="718"/>
    </location>
</feature>
<dbReference type="SFLD" id="SFLDG00002">
    <property type="entry name" value="C1.7:_P-type_atpase_like"/>
    <property type="match status" value="1"/>
</dbReference>
<organism evidence="14 15">
    <name type="scientific">Leifsonia soli</name>
    <dbReference type="NCBI Taxonomy" id="582665"/>
    <lineage>
        <taxon>Bacteria</taxon>
        <taxon>Bacillati</taxon>
        <taxon>Actinomycetota</taxon>
        <taxon>Actinomycetes</taxon>
        <taxon>Micrococcales</taxon>
        <taxon>Microbacteriaceae</taxon>
        <taxon>Leifsonia</taxon>
    </lineage>
</organism>
<dbReference type="InterPro" id="IPR018303">
    <property type="entry name" value="ATPase_P-typ_P_site"/>
</dbReference>
<evidence type="ECO:0000313" key="14">
    <source>
        <dbReference type="EMBL" id="NYD74926.1"/>
    </source>
</evidence>
<dbReference type="Gene3D" id="1.20.1110.10">
    <property type="entry name" value="Calcium-transporting ATPase, transmembrane domain"/>
    <property type="match status" value="1"/>
</dbReference>
<sequence>MTDTRREDRDRPGWLPWARPGALDEPDGAEAETAPSWHAMGADAVLRRLGTSPLGLPLTEVTTRQQRYGSNSLPVAPPTRWWVVLLRQFVSPLIGIMVVANLITIIQQHWVDAAAIGVVLVLTVTLGYWQERKAEREVHALRSLSSSVAHVRRDGTIRVIPATEVVPGDIVAVVGGERVPADLRIVEANRLRVDESMLTGESLPVSKTTTPVHKSAPVAERNDMVFSGALVASGRGLGVVVATGQDTELGAIEKLMTAPPPPTPLQVMTRTLEWRIGGAILVAVLFLFIAGLVSGFTVADMFQTAVALTVAAIPESMPVILTIALSVGISRMARRNAIVRRLPAVETLGSTTVIASDKTGTLTQNRLTVEQIWTVGGYWEPGMPADSGTVAVLRAGALTNEAARLSAGELHGDPVDVAMSRVALEASAVQVAETTTTPERHTPYEPALGYSQSVRVRPDGRRVLYVKGAPETLLAASTTLRTSHGPRPLRPSVVSEANALLARGGLRVVATASRPLGPDELTTDPLPPPERLEFLGLEGMTDPPREGVADAIAACAGAGIAVKMVTGDQPTTAEAIAARLGLASEGPPLTGAEIAALDDNMLAARLEETSVAARMVPQDKLRIVRALQSRGEVVAVTGDGVNDAPALQAAQIGVAMGRSGTDVAREAAGLVLTDDDFVTIVHAVEQGRVTFAAIRNATFFLLSTAVAAVLALSINVLLDQPLLFLPVQILFINVVTSSIQDIALAFEPARGDELSRPPRSPQEGILSRRLWYRTFITGAWMGLIVLLVFGWALHVGDTVEHARTLALVLFVIFNVFQVGNARAETVSLLRMNPFSNPLLFATAFGSALVVAALLAWPAATTLLGLAPLTLAEWAMMAALALTILAIVEADKLIWAAIDRRHKPIV</sequence>